<evidence type="ECO:0000313" key="1">
    <source>
        <dbReference type="Proteomes" id="UP000515135"/>
    </source>
</evidence>
<dbReference type="KEGG" id="bbel:109475067"/>
<dbReference type="PANTHER" id="PTHR31424">
    <property type="entry name" value="PROTEIN CBG23806"/>
    <property type="match status" value="1"/>
</dbReference>
<dbReference type="GeneID" id="109475067"/>
<proteinExistence type="predicted"/>
<accession>A0A6P4ZJA6</accession>
<protein>
    <submittedName>
        <fullName evidence="2">Uncharacterized protein LOC109475067</fullName>
    </submittedName>
</protein>
<dbReference type="PANTHER" id="PTHR31424:SF5">
    <property type="entry name" value="APPLE DOMAIN-CONTAINING PROTEIN"/>
    <property type="match status" value="1"/>
</dbReference>
<sequence>MRFKATIPCLNWLNMEKKVQNDFIPYQLEDGVRDSNAASRSVRDIIRKHLMMTENQHLLEADEPEVSFRYGLDGRPQAKNNIIGAVMACITPVRDLEEALVRPRTVREEYCVFLYNGKEDYEEQVKAGSRVFREMEDIQANGIQMEVEGVEKLIRVKWYIISDWKALAIMMGLVGPTGRHGLL</sequence>
<dbReference type="OrthoDB" id="2426956at2759"/>
<evidence type="ECO:0000313" key="2">
    <source>
        <dbReference type="RefSeq" id="XP_019631167.1"/>
    </source>
</evidence>
<dbReference type="AlphaFoldDB" id="A0A6P4ZJA6"/>
<keyword evidence="1" id="KW-1185">Reference proteome</keyword>
<dbReference type="RefSeq" id="XP_019631167.1">
    <property type="nucleotide sequence ID" value="XM_019775608.1"/>
</dbReference>
<gene>
    <name evidence="2" type="primary">LOC109475067</name>
</gene>
<organism evidence="1 2">
    <name type="scientific">Branchiostoma belcheri</name>
    <name type="common">Amphioxus</name>
    <dbReference type="NCBI Taxonomy" id="7741"/>
    <lineage>
        <taxon>Eukaryota</taxon>
        <taxon>Metazoa</taxon>
        <taxon>Chordata</taxon>
        <taxon>Cephalochordata</taxon>
        <taxon>Leptocardii</taxon>
        <taxon>Amphioxiformes</taxon>
        <taxon>Branchiostomatidae</taxon>
        <taxon>Branchiostoma</taxon>
    </lineage>
</organism>
<name>A0A6P4ZJA6_BRABE</name>
<dbReference type="Proteomes" id="UP000515135">
    <property type="component" value="Unplaced"/>
</dbReference>
<reference evidence="2" key="1">
    <citation type="submission" date="2025-08" db="UniProtKB">
        <authorList>
            <consortium name="RefSeq"/>
        </authorList>
    </citation>
    <scope>IDENTIFICATION</scope>
    <source>
        <tissue evidence="2">Gonad</tissue>
    </source>
</reference>